<evidence type="ECO:0000313" key="2">
    <source>
        <dbReference type="EMBL" id="OGD67653.1"/>
    </source>
</evidence>
<sequence length="69" mass="7570">MNNTVKWVIGVIVVAAIVWFGFMNKSEVKEEAITEDTTTEEVMDVEVNIDVVDPGVSADTEVPTEEVAQ</sequence>
<dbReference type="EMBL" id="MFAE01000002">
    <property type="protein sequence ID" value="OGD67653.1"/>
    <property type="molecule type" value="Genomic_DNA"/>
</dbReference>
<evidence type="ECO:0000256" key="1">
    <source>
        <dbReference type="SAM" id="Phobius"/>
    </source>
</evidence>
<dbReference type="Proteomes" id="UP000179003">
    <property type="component" value="Unassembled WGS sequence"/>
</dbReference>
<keyword evidence="1" id="KW-0812">Transmembrane</keyword>
<keyword evidence="1" id="KW-1133">Transmembrane helix</keyword>
<dbReference type="STRING" id="1797582.A2442_03715"/>
<comment type="caution">
    <text evidence="2">The sequence shown here is derived from an EMBL/GenBank/DDBJ whole genome shotgun (WGS) entry which is preliminary data.</text>
</comment>
<evidence type="ECO:0000313" key="3">
    <source>
        <dbReference type="Proteomes" id="UP000179003"/>
    </source>
</evidence>
<proteinExistence type="predicted"/>
<feature type="transmembrane region" description="Helical" evidence="1">
    <location>
        <begin position="6"/>
        <end position="23"/>
    </location>
</feature>
<accession>A0A1F5EJX4</accession>
<protein>
    <submittedName>
        <fullName evidence="2">Uncharacterized protein</fullName>
    </submittedName>
</protein>
<name>A0A1F5EJX4_9BACT</name>
<gene>
    <name evidence="2" type="ORF">A2442_03715</name>
</gene>
<keyword evidence="1" id="KW-0472">Membrane</keyword>
<dbReference type="AlphaFoldDB" id="A0A1F5EJX4"/>
<reference evidence="2 3" key="1">
    <citation type="journal article" date="2016" name="Nat. Commun.">
        <title>Thousands of microbial genomes shed light on interconnected biogeochemical processes in an aquifer system.</title>
        <authorList>
            <person name="Anantharaman K."/>
            <person name="Brown C.T."/>
            <person name="Hug L.A."/>
            <person name="Sharon I."/>
            <person name="Castelle C.J."/>
            <person name="Probst A.J."/>
            <person name="Thomas B.C."/>
            <person name="Singh A."/>
            <person name="Wilkins M.J."/>
            <person name="Karaoz U."/>
            <person name="Brodie E.L."/>
            <person name="Williams K.H."/>
            <person name="Hubbard S.S."/>
            <person name="Banfield J.F."/>
        </authorList>
    </citation>
    <scope>NUCLEOTIDE SEQUENCE [LARGE SCALE GENOMIC DNA]</scope>
</reference>
<organism evidence="2 3">
    <name type="scientific">Candidatus Campbellbacteria bacterium RIFOXYC2_FULL_35_25</name>
    <dbReference type="NCBI Taxonomy" id="1797582"/>
    <lineage>
        <taxon>Bacteria</taxon>
        <taxon>Candidatus Campbelliibacteriota</taxon>
    </lineage>
</organism>